<comment type="caution">
    <text evidence="1">The sequence shown here is derived from an EMBL/GenBank/DDBJ whole genome shotgun (WGS) entry which is preliminary data.</text>
</comment>
<reference evidence="1" key="1">
    <citation type="journal article" date="2015" name="Nature">
        <title>Complex archaea that bridge the gap between prokaryotes and eukaryotes.</title>
        <authorList>
            <person name="Spang A."/>
            <person name="Saw J.H."/>
            <person name="Jorgensen S.L."/>
            <person name="Zaremba-Niedzwiedzka K."/>
            <person name="Martijn J."/>
            <person name="Lind A.E."/>
            <person name="van Eijk R."/>
            <person name="Schleper C."/>
            <person name="Guy L."/>
            <person name="Ettema T.J."/>
        </authorList>
    </citation>
    <scope>NUCLEOTIDE SEQUENCE</scope>
</reference>
<protein>
    <submittedName>
        <fullName evidence="1">Uncharacterized protein</fullName>
    </submittedName>
</protein>
<dbReference type="EMBL" id="LAZR01054007">
    <property type="protein sequence ID" value="KKK79478.1"/>
    <property type="molecule type" value="Genomic_DNA"/>
</dbReference>
<dbReference type="AlphaFoldDB" id="A0A0F8YDM2"/>
<sequence length="192" mass="20926">MKENNPLPTVGGTIPLIEVDGSAYDCGYRYGQIVREKYSSFRQYLDQAQSWNPLSPAVRKLFEQRCPYILDIHRGLMESSGPAKQTGKANPETGCTSFGVSGSVTFDGEPISGQNKDATENPHLYIVLRMRIRGGPTILVLAYPGEVLGYGMWSTGMSIFRNTLYSVAGAEKGLGMDQWGLLALAGKSVHEG</sequence>
<organism evidence="1">
    <name type="scientific">marine sediment metagenome</name>
    <dbReference type="NCBI Taxonomy" id="412755"/>
    <lineage>
        <taxon>unclassified sequences</taxon>
        <taxon>metagenomes</taxon>
        <taxon>ecological metagenomes</taxon>
    </lineage>
</organism>
<feature type="non-terminal residue" evidence="1">
    <location>
        <position position="192"/>
    </location>
</feature>
<dbReference type="Gene3D" id="3.60.60.10">
    <property type="entry name" value="Penicillin V Acylase, Chain A"/>
    <property type="match status" value="1"/>
</dbReference>
<gene>
    <name evidence="1" type="ORF">LCGC14_2833100</name>
</gene>
<proteinExistence type="predicted"/>
<evidence type="ECO:0000313" key="1">
    <source>
        <dbReference type="EMBL" id="KKK79478.1"/>
    </source>
</evidence>
<name>A0A0F8YDM2_9ZZZZ</name>
<accession>A0A0F8YDM2</accession>